<reference evidence="2" key="1">
    <citation type="journal article" date="2016" name="Nature">
        <title>Genome evolution in the allotetraploid frog Xenopus laevis.</title>
        <authorList>
            <person name="Session A.M."/>
            <person name="Uno Y."/>
            <person name="Kwon T."/>
            <person name="Chapman J.A."/>
            <person name="Toyoda A."/>
            <person name="Takahashi S."/>
            <person name="Fukui A."/>
            <person name="Hikosaka A."/>
            <person name="Suzuki A."/>
            <person name="Kondo M."/>
            <person name="van Heeringen S.J."/>
            <person name="Quigley I."/>
            <person name="Heinz S."/>
            <person name="Ogino H."/>
            <person name="Ochi H."/>
            <person name="Hellsten U."/>
            <person name="Lyons J.B."/>
            <person name="Simakov O."/>
            <person name="Putnam N."/>
            <person name="Stites J."/>
            <person name="Kuroki Y."/>
            <person name="Tanaka T."/>
            <person name="Michiue T."/>
            <person name="Watanabe M."/>
            <person name="Bogdanovic O."/>
            <person name="Lister R."/>
            <person name="Georgiou G."/>
            <person name="Paranjpe S.S."/>
            <person name="van Kruijsbergen I."/>
            <person name="Shu S."/>
            <person name="Carlson J."/>
            <person name="Kinoshita T."/>
            <person name="Ohta Y."/>
            <person name="Mawaribuchi S."/>
            <person name="Jenkins J."/>
            <person name="Grimwood J."/>
            <person name="Schmutz J."/>
            <person name="Mitros T."/>
            <person name="Mozaffari S.V."/>
            <person name="Suzuki Y."/>
            <person name="Haramoto Y."/>
            <person name="Yamamoto T.S."/>
            <person name="Takagi C."/>
            <person name="Heald R."/>
            <person name="Miller K."/>
            <person name="Haudenschild C."/>
            <person name="Kitzman J."/>
            <person name="Nakayama T."/>
            <person name="Izutsu Y."/>
            <person name="Robert J."/>
            <person name="Fortriede J."/>
            <person name="Burns K."/>
            <person name="Lotay V."/>
            <person name="Karimi K."/>
            <person name="Yasuoka Y."/>
            <person name="Dichmann D.S."/>
            <person name="Flajnik M.F."/>
            <person name="Houston D.W."/>
            <person name="Shendure J."/>
            <person name="DuPasquier L."/>
            <person name="Vize P.D."/>
            <person name="Zorn A.M."/>
            <person name="Ito M."/>
            <person name="Marcotte E.M."/>
            <person name="Wallingford J.B."/>
            <person name="Ito Y."/>
            <person name="Asashima M."/>
            <person name="Ueno N."/>
            <person name="Matsuda Y."/>
            <person name="Veenstra G.J."/>
            <person name="Fujiyama A."/>
            <person name="Harland R.M."/>
            <person name="Taira M."/>
            <person name="Rokhsar D.S."/>
        </authorList>
    </citation>
    <scope>NUCLEOTIDE SEQUENCE [LARGE SCALE GENOMIC DNA]</scope>
    <source>
        <strain evidence="2">J</strain>
    </source>
</reference>
<name>A0A974HIY4_XENLA</name>
<sequence length="102" mass="11633">MIKMLNNEGMPEKEKAYLAHPASKWQNPMPGWCDLTGTEGIFSGRKAKRYLNFMKRFESVIGDQYCHTPLKRKDEGCLSLTPRTENGSSFILDHKANACQHT</sequence>
<dbReference type="EMBL" id="CM004474">
    <property type="protein sequence ID" value="OCT79744.1"/>
    <property type="molecule type" value="Genomic_DNA"/>
</dbReference>
<accession>A0A974HIY4</accession>
<evidence type="ECO:0000313" key="2">
    <source>
        <dbReference type="Proteomes" id="UP000694892"/>
    </source>
</evidence>
<proteinExistence type="predicted"/>
<evidence type="ECO:0000313" key="1">
    <source>
        <dbReference type="EMBL" id="OCT79744.1"/>
    </source>
</evidence>
<organism evidence="1 2">
    <name type="scientific">Xenopus laevis</name>
    <name type="common">African clawed frog</name>
    <dbReference type="NCBI Taxonomy" id="8355"/>
    <lineage>
        <taxon>Eukaryota</taxon>
        <taxon>Metazoa</taxon>
        <taxon>Chordata</taxon>
        <taxon>Craniata</taxon>
        <taxon>Vertebrata</taxon>
        <taxon>Euteleostomi</taxon>
        <taxon>Amphibia</taxon>
        <taxon>Batrachia</taxon>
        <taxon>Anura</taxon>
        <taxon>Pipoidea</taxon>
        <taxon>Pipidae</taxon>
        <taxon>Xenopodinae</taxon>
        <taxon>Xenopus</taxon>
        <taxon>Xenopus</taxon>
    </lineage>
</organism>
<dbReference type="Proteomes" id="UP000694892">
    <property type="component" value="Chromosome 5L"/>
</dbReference>
<dbReference type="AlphaFoldDB" id="A0A974HIY4"/>
<protein>
    <submittedName>
        <fullName evidence="1">Uncharacterized protein</fullName>
    </submittedName>
</protein>
<gene>
    <name evidence="1" type="ORF">XELAEV_18026554mg</name>
</gene>